<dbReference type="KEGG" id="dosa:Os10g0497500"/>
<name>C7J7X7_ORYSJ</name>
<evidence type="ECO:0000313" key="1">
    <source>
        <dbReference type="EMBL" id="BAH94955.1"/>
    </source>
</evidence>
<feature type="non-terminal residue" evidence="1">
    <location>
        <position position="1"/>
    </location>
</feature>
<dbReference type="AlphaFoldDB" id="C7J7X7"/>
<reference evidence="2" key="2">
    <citation type="journal article" date="2008" name="Nucleic Acids Res.">
        <title>The rice annotation project database (RAP-DB): 2008 update.</title>
        <authorList>
            <consortium name="The rice annotation project (RAP)"/>
        </authorList>
    </citation>
    <scope>GENOME REANNOTATION</scope>
    <source>
        <strain evidence="2">cv. Nipponbare</strain>
    </source>
</reference>
<gene>
    <name evidence="1" type="ordered locus">Os10g0497500</name>
</gene>
<dbReference type="EMBL" id="AP008216">
    <property type="protein sequence ID" value="BAH94955.1"/>
    <property type="molecule type" value="Genomic_DNA"/>
</dbReference>
<sequence length="68" mass="7419">CHTQAQHISLILVDRHAGRAHLLSHQLLTAIYVLVLNRSIVVAEVKNNHGTAACWALAAISKYAILPI</sequence>
<organism evidence="1 2">
    <name type="scientific">Oryza sativa subsp. japonica</name>
    <name type="common">Rice</name>
    <dbReference type="NCBI Taxonomy" id="39947"/>
    <lineage>
        <taxon>Eukaryota</taxon>
        <taxon>Viridiplantae</taxon>
        <taxon>Streptophyta</taxon>
        <taxon>Embryophyta</taxon>
        <taxon>Tracheophyta</taxon>
        <taxon>Spermatophyta</taxon>
        <taxon>Magnoliopsida</taxon>
        <taxon>Liliopsida</taxon>
        <taxon>Poales</taxon>
        <taxon>Poaceae</taxon>
        <taxon>BOP clade</taxon>
        <taxon>Oryzoideae</taxon>
        <taxon>Oryzeae</taxon>
        <taxon>Oryzinae</taxon>
        <taxon>Oryza</taxon>
        <taxon>Oryza sativa</taxon>
    </lineage>
</organism>
<reference evidence="1 2" key="1">
    <citation type="journal article" date="2005" name="Nature">
        <title>The map-based sequence of the rice genome.</title>
        <authorList>
            <consortium name="International rice genome sequencing project (IRGSP)"/>
            <person name="Matsumoto T."/>
            <person name="Wu J."/>
            <person name="Kanamori H."/>
            <person name="Katayose Y."/>
            <person name="Fujisawa M."/>
            <person name="Namiki N."/>
            <person name="Mizuno H."/>
            <person name="Yamamoto K."/>
            <person name="Antonio B.A."/>
            <person name="Baba T."/>
            <person name="Sakata K."/>
            <person name="Nagamura Y."/>
            <person name="Aoki H."/>
            <person name="Arikawa K."/>
            <person name="Arita K."/>
            <person name="Bito T."/>
            <person name="Chiden Y."/>
            <person name="Fujitsuka N."/>
            <person name="Fukunaka R."/>
            <person name="Hamada M."/>
            <person name="Harada C."/>
            <person name="Hayashi A."/>
            <person name="Hijishita S."/>
            <person name="Honda M."/>
            <person name="Hosokawa S."/>
            <person name="Ichikawa Y."/>
            <person name="Idonuma A."/>
            <person name="Iijima M."/>
            <person name="Ikeda M."/>
            <person name="Ikeno M."/>
            <person name="Ito K."/>
            <person name="Ito S."/>
            <person name="Ito T."/>
            <person name="Ito Y."/>
            <person name="Ito Y."/>
            <person name="Iwabuchi A."/>
            <person name="Kamiya K."/>
            <person name="Karasawa W."/>
            <person name="Kurita K."/>
            <person name="Katagiri S."/>
            <person name="Kikuta A."/>
            <person name="Kobayashi H."/>
            <person name="Kobayashi N."/>
            <person name="Machita K."/>
            <person name="Maehara T."/>
            <person name="Masukawa M."/>
            <person name="Mizubayashi T."/>
            <person name="Mukai Y."/>
            <person name="Nagasaki H."/>
            <person name="Nagata Y."/>
            <person name="Naito S."/>
            <person name="Nakashima M."/>
            <person name="Nakama Y."/>
            <person name="Nakamichi Y."/>
            <person name="Nakamura M."/>
            <person name="Meguro A."/>
            <person name="Negishi M."/>
            <person name="Ohta I."/>
            <person name="Ohta T."/>
            <person name="Okamoto M."/>
            <person name="Ono N."/>
            <person name="Saji S."/>
            <person name="Sakaguchi M."/>
            <person name="Sakai K."/>
            <person name="Shibata M."/>
            <person name="Shimokawa T."/>
            <person name="Song J."/>
            <person name="Takazaki Y."/>
            <person name="Terasawa K."/>
            <person name="Tsugane M."/>
            <person name="Tsuji K."/>
            <person name="Ueda S."/>
            <person name="Waki K."/>
            <person name="Yamagata H."/>
            <person name="Yamamoto M."/>
            <person name="Yamamoto S."/>
            <person name="Yamane H."/>
            <person name="Yoshiki S."/>
            <person name="Yoshihara R."/>
            <person name="Yukawa K."/>
            <person name="Zhong H."/>
            <person name="Yano M."/>
            <person name="Yuan Q."/>
            <person name="Ouyang S."/>
            <person name="Liu J."/>
            <person name="Jones K.M."/>
            <person name="Gansberger K."/>
            <person name="Moffat K."/>
            <person name="Hill J."/>
            <person name="Bera J."/>
            <person name="Fadrosh D."/>
            <person name="Jin S."/>
            <person name="Johri S."/>
            <person name="Kim M."/>
            <person name="Overton L."/>
            <person name="Reardon M."/>
            <person name="Tsitrin T."/>
            <person name="Vuong H."/>
            <person name="Weaver B."/>
            <person name="Ciecko A."/>
            <person name="Tallon L."/>
            <person name="Jackson J."/>
            <person name="Pai G."/>
            <person name="Aken S.V."/>
            <person name="Utterback T."/>
            <person name="Reidmuller S."/>
            <person name="Feldblyum T."/>
            <person name="Hsiao J."/>
            <person name="Zismann V."/>
            <person name="Iobst S."/>
            <person name="de Vazeille A.R."/>
            <person name="Buell C.R."/>
            <person name="Ying K."/>
            <person name="Li Y."/>
            <person name="Lu T."/>
            <person name="Huang Y."/>
            <person name="Zhao Q."/>
            <person name="Feng Q."/>
            <person name="Zhang L."/>
            <person name="Zhu J."/>
            <person name="Weng Q."/>
            <person name="Mu J."/>
            <person name="Lu Y."/>
            <person name="Fan D."/>
            <person name="Liu Y."/>
            <person name="Guan J."/>
            <person name="Zhang Y."/>
            <person name="Yu S."/>
            <person name="Liu X."/>
            <person name="Zhang Y."/>
            <person name="Hong G."/>
            <person name="Han B."/>
            <person name="Choisne N."/>
            <person name="Demange N."/>
            <person name="Orjeda G."/>
            <person name="Samain S."/>
            <person name="Cattolico L."/>
            <person name="Pelletier E."/>
            <person name="Couloux A."/>
            <person name="Segurens B."/>
            <person name="Wincker P."/>
            <person name="D'Hont A."/>
            <person name="Scarpelli C."/>
            <person name="Weissenbach J."/>
            <person name="Salanoubat M."/>
            <person name="Quetier F."/>
            <person name="Yu Y."/>
            <person name="Kim H.R."/>
            <person name="Rambo T."/>
            <person name="Currie J."/>
            <person name="Collura K."/>
            <person name="Luo M."/>
            <person name="Yang T."/>
            <person name="Ammiraju J.S.S."/>
            <person name="Engler F."/>
            <person name="Soderlund C."/>
            <person name="Wing R.A."/>
            <person name="Palmer L.E."/>
            <person name="de la Bastide M."/>
            <person name="Spiegel L."/>
            <person name="Nascimento L."/>
            <person name="Zutavern T."/>
            <person name="O'Shaughnessy A."/>
            <person name="Dike S."/>
            <person name="Dedhia N."/>
            <person name="Preston R."/>
            <person name="Balija V."/>
            <person name="McCombie W.R."/>
            <person name="Chow T."/>
            <person name="Chen H."/>
            <person name="Chung M."/>
            <person name="Chen C."/>
            <person name="Shaw J."/>
            <person name="Wu H."/>
            <person name="Hsiao K."/>
            <person name="Chao Y."/>
            <person name="Chu M."/>
            <person name="Cheng C."/>
            <person name="Hour A."/>
            <person name="Lee P."/>
            <person name="Lin S."/>
            <person name="Lin Y."/>
            <person name="Liou J."/>
            <person name="Liu S."/>
            <person name="Hsing Y."/>
            <person name="Raghuvanshi S."/>
            <person name="Mohanty A."/>
            <person name="Bharti A.K."/>
            <person name="Gaur A."/>
            <person name="Gupta V."/>
            <person name="Kumar D."/>
            <person name="Ravi V."/>
            <person name="Vij S."/>
            <person name="Kapur A."/>
            <person name="Khurana P."/>
            <person name="Khurana P."/>
            <person name="Khurana J.P."/>
            <person name="Tyagi A.K."/>
            <person name="Gaikwad K."/>
            <person name="Singh A."/>
            <person name="Dalal V."/>
            <person name="Srivastava S."/>
            <person name="Dixit A."/>
            <person name="Pal A.K."/>
            <person name="Ghazi I.A."/>
            <person name="Yadav M."/>
            <person name="Pandit A."/>
            <person name="Bhargava A."/>
            <person name="Sureshbabu K."/>
            <person name="Batra K."/>
            <person name="Sharma T.R."/>
            <person name="Mohapatra T."/>
            <person name="Singh N.K."/>
            <person name="Messing J."/>
            <person name="Nelson A.B."/>
            <person name="Fuks G."/>
            <person name="Kavchok S."/>
            <person name="Keizer G."/>
            <person name="Linton E."/>
            <person name="Llaca V."/>
            <person name="Song R."/>
            <person name="Tanyolac B."/>
            <person name="Young S."/>
            <person name="Ho-Il K."/>
            <person name="Hahn J.H."/>
            <person name="Sangsakoo G."/>
            <person name="Vanavichit A."/>
            <person name="de Mattos Luiz.A.T."/>
            <person name="Zimmer P.D."/>
            <person name="Malone G."/>
            <person name="Dellagostin O."/>
            <person name="de Oliveira A.C."/>
            <person name="Bevan M."/>
            <person name="Bancroft I."/>
            <person name="Minx P."/>
            <person name="Cordum H."/>
            <person name="Wilson R."/>
            <person name="Cheng Z."/>
            <person name="Jin W."/>
            <person name="Jiang J."/>
            <person name="Leong S.A."/>
            <person name="Iwama H."/>
            <person name="Gojobori T."/>
            <person name="Itoh T."/>
            <person name="Niimura Y."/>
            <person name="Fujii Y."/>
            <person name="Habara T."/>
            <person name="Sakai H."/>
            <person name="Sato Y."/>
            <person name="Wilson G."/>
            <person name="Kumar K."/>
            <person name="McCouch S."/>
            <person name="Juretic N."/>
            <person name="Hoen D."/>
            <person name="Wright S."/>
            <person name="Bruskiewich R."/>
            <person name="Bureau T."/>
            <person name="Miyao A."/>
            <person name="Hirochika H."/>
            <person name="Nishikawa T."/>
            <person name="Kadowaki K."/>
            <person name="Sugiura M."/>
            <person name="Burr B."/>
            <person name="Sasaki T."/>
        </authorList>
    </citation>
    <scope>NUCLEOTIDE SEQUENCE [LARGE SCALE GENOMIC DNA]</scope>
    <source>
        <strain evidence="2">cv. Nipponbare</strain>
    </source>
</reference>
<proteinExistence type="predicted"/>
<protein>
    <submittedName>
        <fullName evidence="1">Os10g0497500 protein</fullName>
    </submittedName>
</protein>
<evidence type="ECO:0000313" key="2">
    <source>
        <dbReference type="Proteomes" id="UP000000763"/>
    </source>
</evidence>
<accession>C7J7X7</accession>
<dbReference type="Proteomes" id="UP000000763">
    <property type="component" value="Chromosome 10"/>
</dbReference>